<protein>
    <recommendedName>
        <fullName evidence="5">Pentacotripeptide-repeat region of PRORP domain-containing protein</fullName>
    </recommendedName>
</protein>
<evidence type="ECO:0008006" key="5">
    <source>
        <dbReference type="Google" id="ProtNLM"/>
    </source>
</evidence>
<keyword evidence="4" id="KW-1185">Reference proteome</keyword>
<name>W1PDV5_AMBTC</name>
<dbReference type="PANTHER" id="PTHR47926:SF452">
    <property type="entry name" value="PENTATRICOPEPTIDE REPEAT-CONTAINING PROTEIN"/>
    <property type="match status" value="1"/>
</dbReference>
<proteinExistence type="predicted"/>
<keyword evidence="1" id="KW-0677">Repeat</keyword>
<dbReference type="HOGENOM" id="CLU_1176819_0_0_1"/>
<dbReference type="PROSITE" id="PS51375">
    <property type="entry name" value="PPR"/>
    <property type="match status" value="1"/>
</dbReference>
<dbReference type="GO" id="GO:0003723">
    <property type="term" value="F:RNA binding"/>
    <property type="evidence" value="ECO:0007669"/>
    <property type="project" value="InterPro"/>
</dbReference>
<dbReference type="eggNOG" id="KOG4197">
    <property type="taxonomic scope" value="Eukaryota"/>
</dbReference>
<dbReference type="EMBL" id="KI393908">
    <property type="protein sequence ID" value="ERN06133.1"/>
    <property type="molecule type" value="Genomic_DNA"/>
</dbReference>
<gene>
    <name evidence="3" type="ORF">AMTR_s00016p00084400</name>
</gene>
<dbReference type="AlphaFoldDB" id="W1PDV5"/>
<evidence type="ECO:0000313" key="4">
    <source>
        <dbReference type="Proteomes" id="UP000017836"/>
    </source>
</evidence>
<dbReference type="GO" id="GO:0009451">
    <property type="term" value="P:RNA modification"/>
    <property type="evidence" value="ECO:0007669"/>
    <property type="project" value="InterPro"/>
</dbReference>
<organism evidence="3 4">
    <name type="scientific">Amborella trichopoda</name>
    <dbReference type="NCBI Taxonomy" id="13333"/>
    <lineage>
        <taxon>Eukaryota</taxon>
        <taxon>Viridiplantae</taxon>
        <taxon>Streptophyta</taxon>
        <taxon>Embryophyta</taxon>
        <taxon>Tracheophyta</taxon>
        <taxon>Spermatophyta</taxon>
        <taxon>Magnoliopsida</taxon>
        <taxon>Amborellales</taxon>
        <taxon>Amborellaceae</taxon>
        <taxon>Amborella</taxon>
    </lineage>
</organism>
<dbReference type="InterPro" id="IPR002885">
    <property type="entry name" value="PPR_rpt"/>
</dbReference>
<reference evidence="4" key="1">
    <citation type="journal article" date="2013" name="Science">
        <title>The Amborella genome and the evolution of flowering plants.</title>
        <authorList>
            <consortium name="Amborella Genome Project"/>
        </authorList>
    </citation>
    <scope>NUCLEOTIDE SEQUENCE [LARGE SCALE GENOMIC DNA]</scope>
</reference>
<dbReference type="InterPro" id="IPR046960">
    <property type="entry name" value="PPR_At4g14850-like_plant"/>
</dbReference>
<evidence type="ECO:0000256" key="2">
    <source>
        <dbReference type="PROSITE-ProRule" id="PRU00708"/>
    </source>
</evidence>
<evidence type="ECO:0000256" key="1">
    <source>
        <dbReference type="ARBA" id="ARBA00022737"/>
    </source>
</evidence>
<dbReference type="Gene3D" id="1.25.40.10">
    <property type="entry name" value="Tetratricopeptide repeat domain"/>
    <property type="match status" value="1"/>
</dbReference>
<dbReference type="InterPro" id="IPR011990">
    <property type="entry name" value="TPR-like_helical_dom_sf"/>
</dbReference>
<dbReference type="Gramene" id="ERN06133">
    <property type="protein sequence ID" value="ERN06133"/>
    <property type="gene ID" value="AMTR_s00016p00084400"/>
</dbReference>
<evidence type="ECO:0000313" key="3">
    <source>
        <dbReference type="EMBL" id="ERN06133.1"/>
    </source>
</evidence>
<dbReference type="NCBIfam" id="TIGR00756">
    <property type="entry name" value="PPR"/>
    <property type="match status" value="2"/>
</dbReference>
<accession>W1PDV5</accession>
<dbReference type="Proteomes" id="UP000017836">
    <property type="component" value="Unassembled WGS sequence"/>
</dbReference>
<dbReference type="Pfam" id="PF01535">
    <property type="entry name" value="PPR"/>
    <property type="match status" value="3"/>
</dbReference>
<dbReference type="PANTHER" id="PTHR47926">
    <property type="entry name" value="PENTATRICOPEPTIDE REPEAT-CONTAINING PROTEIN"/>
    <property type="match status" value="1"/>
</dbReference>
<feature type="repeat" description="PPR" evidence="2">
    <location>
        <begin position="205"/>
        <end position="236"/>
    </location>
</feature>
<sequence length="236" mass="25728">MRVGLCAPGLTRACIALIRAQLVKGQPEHALLCYARARAHGHTPSPPTLALALKASRLTGHRSVGAEAHATSIKLGLSFRPSIFGSLIAMYACSFGLDDARKLFDEMIQRKDEEIHKPHYSVERQTQELLHQMTEIDTRELLEDERGNHGLLEEVGGIHGSKLFDGVNDKEAAEVVGGNAMIAGYARAGCISEAMHVFEAMPIRDTISYNSIISACNRAGNPQLGISLFRQMQACH</sequence>